<protein>
    <submittedName>
        <fullName evidence="1">Uncharacterized protein</fullName>
    </submittedName>
</protein>
<reference evidence="1 2" key="1">
    <citation type="journal article" date="2018" name="Front. Plant Sci.">
        <title>Red Clover (Trifolium pratense) and Zigzag Clover (T. medium) - A Picture of Genomic Similarities and Differences.</title>
        <authorList>
            <person name="Dluhosova J."/>
            <person name="Istvanek J."/>
            <person name="Nedelnik J."/>
            <person name="Repkova J."/>
        </authorList>
    </citation>
    <scope>NUCLEOTIDE SEQUENCE [LARGE SCALE GENOMIC DNA]</scope>
    <source>
        <strain evidence="2">cv. 10/8</strain>
        <tissue evidence="1">Leaf</tissue>
    </source>
</reference>
<evidence type="ECO:0000313" key="1">
    <source>
        <dbReference type="EMBL" id="MCI38057.1"/>
    </source>
</evidence>
<proteinExistence type="predicted"/>
<keyword evidence="2" id="KW-1185">Reference proteome</keyword>
<dbReference type="Proteomes" id="UP000265520">
    <property type="component" value="Unassembled WGS sequence"/>
</dbReference>
<comment type="caution">
    <text evidence="1">The sequence shown here is derived from an EMBL/GenBank/DDBJ whole genome shotgun (WGS) entry which is preliminary data.</text>
</comment>
<organism evidence="1 2">
    <name type="scientific">Trifolium medium</name>
    <dbReference type="NCBI Taxonomy" id="97028"/>
    <lineage>
        <taxon>Eukaryota</taxon>
        <taxon>Viridiplantae</taxon>
        <taxon>Streptophyta</taxon>
        <taxon>Embryophyta</taxon>
        <taxon>Tracheophyta</taxon>
        <taxon>Spermatophyta</taxon>
        <taxon>Magnoliopsida</taxon>
        <taxon>eudicotyledons</taxon>
        <taxon>Gunneridae</taxon>
        <taxon>Pentapetalae</taxon>
        <taxon>rosids</taxon>
        <taxon>fabids</taxon>
        <taxon>Fabales</taxon>
        <taxon>Fabaceae</taxon>
        <taxon>Papilionoideae</taxon>
        <taxon>50 kb inversion clade</taxon>
        <taxon>NPAAA clade</taxon>
        <taxon>Hologalegina</taxon>
        <taxon>IRL clade</taxon>
        <taxon>Trifolieae</taxon>
        <taxon>Trifolium</taxon>
    </lineage>
</organism>
<sequence>MVVDDGAPALIGGGPTLTSGGTSPFQISSRNDIIFAGGSSTIDILID</sequence>
<dbReference type="AlphaFoldDB" id="A0A392RPC1"/>
<accession>A0A392RPC1</accession>
<feature type="non-terminal residue" evidence="1">
    <location>
        <position position="47"/>
    </location>
</feature>
<name>A0A392RPC1_9FABA</name>
<dbReference type="EMBL" id="LXQA010251484">
    <property type="protein sequence ID" value="MCI38057.1"/>
    <property type="molecule type" value="Genomic_DNA"/>
</dbReference>
<evidence type="ECO:0000313" key="2">
    <source>
        <dbReference type="Proteomes" id="UP000265520"/>
    </source>
</evidence>